<dbReference type="InterPro" id="IPR036770">
    <property type="entry name" value="Ankyrin_rpt-contain_sf"/>
</dbReference>
<gene>
    <name evidence="10" type="ORF">P3X46_014090</name>
</gene>
<dbReference type="InterPro" id="IPR026961">
    <property type="entry name" value="PGG_dom"/>
</dbReference>
<dbReference type="EMBL" id="JARPOI010000008">
    <property type="protein sequence ID" value="KAJ9175544.1"/>
    <property type="molecule type" value="Genomic_DNA"/>
</dbReference>
<comment type="subcellular location">
    <subcellularLocation>
        <location evidence="1">Membrane</location>
        <topology evidence="1">Multi-pass membrane protein</topology>
    </subcellularLocation>
</comment>
<protein>
    <recommendedName>
        <fullName evidence="9">PGG domain-containing protein</fullName>
    </recommendedName>
</protein>
<keyword evidence="2 8" id="KW-0812">Transmembrane</keyword>
<feature type="domain" description="PGG" evidence="9">
    <location>
        <begin position="290"/>
        <end position="411"/>
    </location>
</feature>
<feature type="transmembrane region" description="Helical" evidence="8">
    <location>
        <begin position="434"/>
        <end position="455"/>
    </location>
</feature>
<keyword evidence="4 8" id="KW-1133">Transmembrane helix</keyword>
<dbReference type="Proteomes" id="UP001174677">
    <property type="component" value="Chromosome 8"/>
</dbReference>
<dbReference type="Pfam" id="PF12796">
    <property type="entry name" value="Ank_2"/>
    <property type="match status" value="2"/>
</dbReference>
<proteinExistence type="predicted"/>
<dbReference type="SUPFAM" id="SSF48403">
    <property type="entry name" value="Ankyrin repeat"/>
    <property type="match status" value="1"/>
</dbReference>
<reference evidence="10 11" key="1">
    <citation type="journal article" date="2023" name="Plant Biotechnol. J.">
        <title>Chromosome-level wild Hevea brasiliensis genome provides new tools for genomic-assisted breeding and valuable loci to elevate rubber yield.</title>
        <authorList>
            <person name="Cheng H."/>
            <person name="Song X."/>
            <person name="Hu Y."/>
            <person name="Wu T."/>
            <person name="Yang Q."/>
            <person name="An Z."/>
            <person name="Feng S."/>
            <person name="Deng Z."/>
            <person name="Wu W."/>
            <person name="Zeng X."/>
            <person name="Tu M."/>
            <person name="Wang X."/>
            <person name="Huang H."/>
        </authorList>
    </citation>
    <scope>NUCLEOTIDE SEQUENCE [LARGE SCALE GENOMIC DNA]</scope>
    <source>
        <strain evidence="10">MT/VB/25A 57/8</strain>
    </source>
</reference>
<evidence type="ECO:0000256" key="6">
    <source>
        <dbReference type="ARBA" id="ARBA00023136"/>
    </source>
</evidence>
<dbReference type="PANTHER" id="PTHR24186">
    <property type="entry name" value="PROTEIN PHOSPHATASE 1 REGULATORY SUBUNIT"/>
    <property type="match status" value="1"/>
</dbReference>
<dbReference type="SMART" id="SM00248">
    <property type="entry name" value="ANK"/>
    <property type="match status" value="6"/>
</dbReference>
<dbReference type="InterPro" id="IPR002110">
    <property type="entry name" value="Ankyrin_rpt"/>
</dbReference>
<keyword evidence="3" id="KW-0677">Repeat</keyword>
<keyword evidence="11" id="KW-1185">Reference proteome</keyword>
<evidence type="ECO:0000313" key="11">
    <source>
        <dbReference type="Proteomes" id="UP001174677"/>
    </source>
</evidence>
<name>A0ABQ9M5M2_HEVBR</name>
<evidence type="ECO:0000256" key="4">
    <source>
        <dbReference type="ARBA" id="ARBA00022989"/>
    </source>
</evidence>
<feature type="transmembrane region" description="Helical" evidence="8">
    <location>
        <begin position="390"/>
        <end position="414"/>
    </location>
</feature>
<organism evidence="10 11">
    <name type="scientific">Hevea brasiliensis</name>
    <name type="common">Para rubber tree</name>
    <name type="synonym">Siphonia brasiliensis</name>
    <dbReference type="NCBI Taxonomy" id="3981"/>
    <lineage>
        <taxon>Eukaryota</taxon>
        <taxon>Viridiplantae</taxon>
        <taxon>Streptophyta</taxon>
        <taxon>Embryophyta</taxon>
        <taxon>Tracheophyta</taxon>
        <taxon>Spermatophyta</taxon>
        <taxon>Magnoliopsida</taxon>
        <taxon>eudicotyledons</taxon>
        <taxon>Gunneridae</taxon>
        <taxon>Pentapetalae</taxon>
        <taxon>rosids</taxon>
        <taxon>fabids</taxon>
        <taxon>Malpighiales</taxon>
        <taxon>Euphorbiaceae</taxon>
        <taxon>Crotonoideae</taxon>
        <taxon>Micrandreae</taxon>
        <taxon>Hevea</taxon>
    </lineage>
</organism>
<evidence type="ECO:0000256" key="2">
    <source>
        <dbReference type="ARBA" id="ARBA00022692"/>
    </source>
</evidence>
<feature type="repeat" description="ANK" evidence="7">
    <location>
        <begin position="112"/>
        <end position="134"/>
    </location>
</feature>
<sequence length="488" mass="54905">MERRPTEENIIRLYTAAMEGDADTLERLIQNDQCILNKVSLTSFSETPLHISSLLGHLDFTVTILRRNSKMAMELDAMNRSPLHLACAEGHTETVKALLGANNDVCLIRDQDGRVPLHLAAMRGRVEIIKQLVSERPESTSMVLDGDTVLHLCVKYNHLEALKLLVSFACHDDELLRVNEDGNTILHLAAILKQLETIKYLLSVFGVKAGVNTLNKMGYTALDVLEHSLCQDFSSLEIRKLLMEAAAIRAMDPNNLQPKPTIAAIVSRSKVSTAKTWFRKFNKYLEYKGDWIEETRGSLMIVATVIATMTFQVGINPPGGVWQQNTTSSSEGSFCSSDNVCRAGTSVFSYNPGISYYRFLTFNSIAFVSSISVILLLVSGFPLKNKLCMWLLTLAMCVTISFAALTYLASLEMVNPYQQWDNYVYMYYIQRRTIEIWVALLIVVGAIYTTHFLSWSAKKLRGGLRCMLQRFRQKQQQTSSPRGQDINI</sequence>
<dbReference type="Pfam" id="PF13962">
    <property type="entry name" value="PGG"/>
    <property type="match status" value="1"/>
</dbReference>
<keyword evidence="5 7" id="KW-0040">ANK repeat</keyword>
<dbReference type="PROSITE" id="PS50088">
    <property type="entry name" value="ANK_REPEAT"/>
    <property type="match status" value="3"/>
</dbReference>
<keyword evidence="6 8" id="KW-0472">Membrane</keyword>
<dbReference type="PANTHER" id="PTHR24186:SF37">
    <property type="entry name" value="PGG DOMAIN-CONTAINING PROTEIN"/>
    <property type="match status" value="1"/>
</dbReference>
<dbReference type="Pfam" id="PF00023">
    <property type="entry name" value="Ank"/>
    <property type="match status" value="1"/>
</dbReference>
<accession>A0ABQ9M5M2</accession>
<evidence type="ECO:0000256" key="3">
    <source>
        <dbReference type="ARBA" id="ARBA00022737"/>
    </source>
</evidence>
<feature type="repeat" description="ANK" evidence="7">
    <location>
        <begin position="78"/>
        <end position="110"/>
    </location>
</feature>
<feature type="transmembrane region" description="Helical" evidence="8">
    <location>
        <begin position="356"/>
        <end position="378"/>
    </location>
</feature>
<evidence type="ECO:0000256" key="1">
    <source>
        <dbReference type="ARBA" id="ARBA00004141"/>
    </source>
</evidence>
<evidence type="ECO:0000256" key="7">
    <source>
        <dbReference type="PROSITE-ProRule" id="PRU00023"/>
    </source>
</evidence>
<dbReference type="Gene3D" id="1.25.40.20">
    <property type="entry name" value="Ankyrin repeat-containing domain"/>
    <property type="match status" value="1"/>
</dbReference>
<evidence type="ECO:0000256" key="8">
    <source>
        <dbReference type="SAM" id="Phobius"/>
    </source>
</evidence>
<dbReference type="PROSITE" id="PS50297">
    <property type="entry name" value="ANK_REP_REGION"/>
    <property type="match status" value="3"/>
</dbReference>
<evidence type="ECO:0000313" key="10">
    <source>
        <dbReference type="EMBL" id="KAJ9175544.1"/>
    </source>
</evidence>
<evidence type="ECO:0000256" key="5">
    <source>
        <dbReference type="ARBA" id="ARBA00023043"/>
    </source>
</evidence>
<evidence type="ECO:0000259" key="9">
    <source>
        <dbReference type="Pfam" id="PF13962"/>
    </source>
</evidence>
<comment type="caution">
    <text evidence="10">The sequence shown here is derived from an EMBL/GenBank/DDBJ whole genome shotgun (WGS) entry which is preliminary data.</text>
</comment>
<feature type="repeat" description="ANK" evidence="7">
    <location>
        <begin position="181"/>
        <end position="203"/>
    </location>
</feature>